<evidence type="ECO:0000313" key="1">
    <source>
        <dbReference type="EMBL" id="TNX94039.1"/>
    </source>
</evidence>
<organism evidence="1 2">
    <name type="scientific">Acinetobacter radioresistens</name>
    <dbReference type="NCBI Taxonomy" id="40216"/>
    <lineage>
        <taxon>Bacteria</taxon>
        <taxon>Pseudomonadati</taxon>
        <taxon>Pseudomonadota</taxon>
        <taxon>Gammaproteobacteria</taxon>
        <taxon>Moraxellales</taxon>
        <taxon>Moraxellaceae</taxon>
        <taxon>Acinetobacter</taxon>
    </lineage>
</organism>
<dbReference type="EMBL" id="VFBM01000001">
    <property type="protein sequence ID" value="TNX94039.1"/>
    <property type="molecule type" value="Genomic_DNA"/>
</dbReference>
<dbReference type="Gene3D" id="3.30.450.40">
    <property type="match status" value="1"/>
</dbReference>
<dbReference type="AlphaFoldDB" id="A0A8H2PSL0"/>
<protein>
    <submittedName>
        <fullName evidence="1">Transcriptional regulator</fullName>
    </submittedName>
</protein>
<gene>
    <name evidence="1" type="ORF">FHY67_00820</name>
</gene>
<evidence type="ECO:0000313" key="2">
    <source>
        <dbReference type="Proteomes" id="UP000314285"/>
    </source>
</evidence>
<comment type="caution">
    <text evidence="1">The sequence shown here is derived from an EMBL/GenBank/DDBJ whole genome shotgun (WGS) entry which is preliminary data.</text>
</comment>
<dbReference type="RefSeq" id="WP_005025616.1">
    <property type="nucleotide sequence ID" value="NZ_CP027365.1"/>
</dbReference>
<dbReference type="InterPro" id="IPR029016">
    <property type="entry name" value="GAF-like_dom_sf"/>
</dbReference>
<accession>A0A8H2PSL0</accession>
<reference evidence="1 2" key="1">
    <citation type="submission" date="2019-06" db="EMBL/GenBank/DDBJ databases">
        <title>Genome of Acinetobacter radioresistens APH1, a phenol degrading strain.</title>
        <authorList>
            <person name="Liu Y."/>
        </authorList>
    </citation>
    <scope>NUCLEOTIDE SEQUENCE [LARGE SCALE GENOMIC DNA]</scope>
    <source>
        <strain evidence="1 2">APH1</strain>
    </source>
</reference>
<name>A0A8H2PSL0_ACIRA</name>
<dbReference type="Proteomes" id="UP000314285">
    <property type="component" value="Unassembled WGS sequence"/>
</dbReference>
<proteinExistence type="predicted"/>
<sequence length="375" mass="42276">MHMIKKLPVLNPVSHYSSAFLKNAVAHHVPPVSVDAAPVLNLDHGWRETLFGRSLDQCHSELLRIAEDASMAIGITDQHGTLLWTWSSHSMRSSAEQVHFFEGGQWSTQSVGTNAIGLALNTHAASCVYSHENQMNSVRDWVCYAAPIIDPQSGQFHGIINLSTKYEKHNSLGVLAVERCADLVQRAIRLEQQNVLYLKVLGGSKVQFNHHILQLTHRQIEILCILALCPDGISLDELHYALYGDRQVSQKTLKAELSQMRSLLLDCIQSRPYKLNCEVQADFLMAEQALNLGFTVTVLALYKGNFLSKTESPFLCAWRDCFDARLSHMIHNLQDIDQLFRLISRVPERTDAIERLLELLPEDSPHAVKLKQLLE</sequence>